<proteinExistence type="predicted"/>
<dbReference type="InterPro" id="IPR038765">
    <property type="entry name" value="Papain-like_cys_pep_sf"/>
</dbReference>
<accession>A0AAV0KZ98</accession>
<gene>
    <name evidence="2" type="ORF">LITE_LOCUS20722</name>
    <name evidence="3" type="ORF">LITE_LOCUS20742</name>
    <name evidence="4" type="ORF">LITE_LOCUS20745</name>
</gene>
<evidence type="ECO:0000313" key="5">
    <source>
        <dbReference type="Proteomes" id="UP001154282"/>
    </source>
</evidence>
<sequence length="146" mass="16289">MKLSIQNKGPVIGVIELKLDYTFPDTIVRGIGRPLEAEDVARLGLQPVPDPYETASDEEKGNGEEQEQEGEEKKRKPHPKPHHDASKVPTSLHALCLMGYKKIDGRECFLAQDNQGTSFGDEGFKIIDLEALKYVMTTKLAWAPKE</sequence>
<dbReference type="EMBL" id="CAMGYJ010000005">
    <property type="protein sequence ID" value="CAI0426329.1"/>
    <property type="molecule type" value="Genomic_DNA"/>
</dbReference>
<comment type="caution">
    <text evidence="4">The sequence shown here is derived from an EMBL/GenBank/DDBJ whole genome shotgun (WGS) entry which is preliminary data.</text>
</comment>
<dbReference type="EMBL" id="CAMGYJ010000005">
    <property type="protein sequence ID" value="CAI0426280.1"/>
    <property type="molecule type" value="Genomic_DNA"/>
</dbReference>
<organism evidence="4 5">
    <name type="scientific">Linum tenue</name>
    <dbReference type="NCBI Taxonomy" id="586396"/>
    <lineage>
        <taxon>Eukaryota</taxon>
        <taxon>Viridiplantae</taxon>
        <taxon>Streptophyta</taxon>
        <taxon>Embryophyta</taxon>
        <taxon>Tracheophyta</taxon>
        <taxon>Spermatophyta</taxon>
        <taxon>Magnoliopsida</taxon>
        <taxon>eudicotyledons</taxon>
        <taxon>Gunneridae</taxon>
        <taxon>Pentapetalae</taxon>
        <taxon>rosids</taxon>
        <taxon>fabids</taxon>
        <taxon>Malpighiales</taxon>
        <taxon>Linaceae</taxon>
        <taxon>Linum</taxon>
    </lineage>
</organism>
<dbReference type="EMBL" id="CAMGYJ010000005">
    <property type="protein sequence ID" value="CAI0426325.1"/>
    <property type="molecule type" value="Genomic_DNA"/>
</dbReference>
<dbReference type="Proteomes" id="UP001154282">
    <property type="component" value="Unassembled WGS sequence"/>
</dbReference>
<keyword evidence="5" id="KW-1185">Reference proteome</keyword>
<protein>
    <recommendedName>
        <fullName evidence="6">Peptidase C1A papain C-terminal domain-containing protein</fullName>
    </recommendedName>
</protein>
<reference evidence="4" key="1">
    <citation type="submission" date="2022-08" db="EMBL/GenBank/DDBJ databases">
        <authorList>
            <person name="Gutierrez-Valencia J."/>
        </authorList>
    </citation>
    <scope>NUCLEOTIDE SEQUENCE</scope>
</reference>
<dbReference type="SUPFAM" id="SSF54001">
    <property type="entry name" value="Cysteine proteinases"/>
    <property type="match status" value="1"/>
</dbReference>
<evidence type="ECO:0000313" key="4">
    <source>
        <dbReference type="EMBL" id="CAI0426329.1"/>
    </source>
</evidence>
<name>A0AAV0KZ98_9ROSI</name>
<evidence type="ECO:0000313" key="2">
    <source>
        <dbReference type="EMBL" id="CAI0426280.1"/>
    </source>
</evidence>
<evidence type="ECO:0000256" key="1">
    <source>
        <dbReference type="SAM" id="MobiDB-lite"/>
    </source>
</evidence>
<evidence type="ECO:0008006" key="6">
    <source>
        <dbReference type="Google" id="ProtNLM"/>
    </source>
</evidence>
<feature type="region of interest" description="Disordered" evidence="1">
    <location>
        <begin position="42"/>
        <end position="88"/>
    </location>
</feature>
<dbReference type="AlphaFoldDB" id="A0AAV0KZ98"/>
<evidence type="ECO:0000313" key="3">
    <source>
        <dbReference type="EMBL" id="CAI0426325.1"/>
    </source>
</evidence>